<proteinExistence type="predicted"/>
<dbReference type="Gene3D" id="3.40.50.300">
    <property type="entry name" value="P-loop containing nucleotide triphosphate hydrolases"/>
    <property type="match status" value="1"/>
</dbReference>
<dbReference type="EMBL" id="DLYI01000164">
    <property type="protein sequence ID" value="HAC28643.1"/>
    <property type="molecule type" value="Genomic_DNA"/>
</dbReference>
<name>A0A3B8WHT6_MARNT</name>
<dbReference type="Pfam" id="PF00005">
    <property type="entry name" value="ABC_tran"/>
    <property type="match status" value="1"/>
</dbReference>
<feature type="domain" description="ABC transporter" evidence="3">
    <location>
        <begin position="1"/>
        <end position="194"/>
    </location>
</feature>
<dbReference type="AlphaFoldDB" id="A0A3B8WHT6"/>
<reference evidence="4 5" key="1">
    <citation type="journal article" date="2018" name="Nat. Biotechnol.">
        <title>A standardized bacterial taxonomy based on genome phylogeny substantially revises the tree of life.</title>
        <authorList>
            <person name="Parks D.H."/>
            <person name="Chuvochina M."/>
            <person name="Waite D.W."/>
            <person name="Rinke C."/>
            <person name="Skarshewski A."/>
            <person name="Chaumeil P.A."/>
            <person name="Hugenholtz P."/>
        </authorList>
    </citation>
    <scope>NUCLEOTIDE SEQUENCE [LARGE SCALE GENOMIC DNA]</scope>
    <source>
        <strain evidence="4">UBA9049</strain>
    </source>
</reference>
<gene>
    <name evidence="4" type="ORF">DCF82_12635</name>
</gene>
<dbReference type="InterPro" id="IPR003439">
    <property type="entry name" value="ABC_transporter-like_ATP-bd"/>
</dbReference>
<keyword evidence="1" id="KW-0547">Nucleotide-binding</keyword>
<dbReference type="GO" id="GO:0016887">
    <property type="term" value="F:ATP hydrolysis activity"/>
    <property type="evidence" value="ECO:0007669"/>
    <property type="project" value="InterPro"/>
</dbReference>
<evidence type="ECO:0000256" key="2">
    <source>
        <dbReference type="ARBA" id="ARBA00022840"/>
    </source>
</evidence>
<dbReference type="PANTHER" id="PTHR24221">
    <property type="entry name" value="ATP-BINDING CASSETTE SUB-FAMILY B"/>
    <property type="match status" value="1"/>
</dbReference>
<dbReference type="PANTHER" id="PTHR24221:SF590">
    <property type="entry name" value="COMPONENT LINKED WITH THE ASSEMBLY OF CYTOCHROME' TRANSPORT TRANSMEMBRANE ATP-BINDING PROTEIN ABC TRANSPORTER CYDD-RELATED"/>
    <property type="match status" value="1"/>
</dbReference>
<dbReference type="PROSITE" id="PS00211">
    <property type="entry name" value="ABC_TRANSPORTER_1"/>
    <property type="match status" value="1"/>
</dbReference>
<dbReference type="GO" id="GO:0042626">
    <property type="term" value="F:ATPase-coupled transmembrane transporter activity"/>
    <property type="evidence" value="ECO:0007669"/>
    <property type="project" value="TreeGrafter"/>
</dbReference>
<comment type="caution">
    <text evidence="4">The sequence shown here is derived from an EMBL/GenBank/DDBJ whole genome shotgun (WGS) entry which is preliminary data.</text>
</comment>
<feature type="non-terminal residue" evidence="4">
    <location>
        <position position="1"/>
    </location>
</feature>
<dbReference type="SUPFAM" id="SSF52540">
    <property type="entry name" value="P-loop containing nucleoside triphosphate hydrolases"/>
    <property type="match status" value="1"/>
</dbReference>
<evidence type="ECO:0000313" key="4">
    <source>
        <dbReference type="EMBL" id="HAC28643.1"/>
    </source>
</evidence>
<dbReference type="SMART" id="SM00382">
    <property type="entry name" value="AAA"/>
    <property type="match status" value="1"/>
</dbReference>
<sequence length="194" mass="20641">FDNLDIRIKAGQVIALTGPSGGGKSTLLHLLAGFIQSEAGAVSVFGEAPGNQPFGWLGQRGFWIQGTWAENLRLTTPDATDIAIDYALRQVGLGELVDSRADGIHSRIAEDGLGLSGGQARRLSLARIFLADYPLILLDEPTAGLDATSEVFILEALHKLSESGKTLAFSTHHQALLTLADRVLIVNDGEVRDA</sequence>
<dbReference type="PROSITE" id="PS50893">
    <property type="entry name" value="ABC_TRANSPORTER_2"/>
    <property type="match status" value="1"/>
</dbReference>
<dbReference type="GO" id="GO:0005524">
    <property type="term" value="F:ATP binding"/>
    <property type="evidence" value="ECO:0007669"/>
    <property type="project" value="UniProtKB-KW"/>
</dbReference>
<dbReference type="InterPro" id="IPR039421">
    <property type="entry name" value="Type_1_exporter"/>
</dbReference>
<dbReference type="InterPro" id="IPR003593">
    <property type="entry name" value="AAA+_ATPase"/>
</dbReference>
<accession>A0A3B8WHT6</accession>
<dbReference type="InterPro" id="IPR027417">
    <property type="entry name" value="P-loop_NTPase"/>
</dbReference>
<dbReference type="InterPro" id="IPR017871">
    <property type="entry name" value="ABC_transporter-like_CS"/>
</dbReference>
<evidence type="ECO:0000313" key="5">
    <source>
        <dbReference type="Proteomes" id="UP000261325"/>
    </source>
</evidence>
<organism evidence="4 5">
    <name type="scientific">Marinobacter nauticus</name>
    <name type="common">Marinobacter hydrocarbonoclasticus</name>
    <name type="synonym">Marinobacter aquaeolei</name>
    <dbReference type="NCBI Taxonomy" id="2743"/>
    <lineage>
        <taxon>Bacteria</taxon>
        <taxon>Pseudomonadati</taxon>
        <taxon>Pseudomonadota</taxon>
        <taxon>Gammaproteobacteria</taxon>
        <taxon>Pseudomonadales</taxon>
        <taxon>Marinobacteraceae</taxon>
        <taxon>Marinobacter</taxon>
    </lineage>
</organism>
<protein>
    <submittedName>
        <fullName evidence="4">Thiol reductant ABC exporter subunit CydD</fullName>
    </submittedName>
</protein>
<keyword evidence="2" id="KW-0067">ATP-binding</keyword>
<dbReference type="Proteomes" id="UP000261325">
    <property type="component" value="Unassembled WGS sequence"/>
</dbReference>
<evidence type="ECO:0000256" key="1">
    <source>
        <dbReference type="ARBA" id="ARBA00022741"/>
    </source>
</evidence>
<evidence type="ECO:0000259" key="3">
    <source>
        <dbReference type="PROSITE" id="PS50893"/>
    </source>
</evidence>